<dbReference type="RefSeq" id="WP_267218251.1">
    <property type="nucleotide sequence ID" value="NZ_JAPCWC010000001.1"/>
</dbReference>
<name>A0ABV6S4G9_9SPHN</name>
<evidence type="ECO:0000259" key="1">
    <source>
        <dbReference type="Pfam" id="PF13480"/>
    </source>
</evidence>
<dbReference type="SUPFAM" id="SSF55729">
    <property type="entry name" value="Acyl-CoA N-acyltransferases (Nat)"/>
    <property type="match status" value="1"/>
</dbReference>
<gene>
    <name evidence="2" type="ORF">ACFFF8_05975</name>
</gene>
<evidence type="ECO:0000313" key="2">
    <source>
        <dbReference type="EMBL" id="MFC0684135.1"/>
    </source>
</evidence>
<organism evidence="2 3">
    <name type="scientific">Novosphingobium clariflavum</name>
    <dbReference type="NCBI Taxonomy" id="2029884"/>
    <lineage>
        <taxon>Bacteria</taxon>
        <taxon>Pseudomonadati</taxon>
        <taxon>Pseudomonadota</taxon>
        <taxon>Alphaproteobacteria</taxon>
        <taxon>Sphingomonadales</taxon>
        <taxon>Sphingomonadaceae</taxon>
        <taxon>Novosphingobium</taxon>
    </lineage>
</organism>
<accession>A0ABV6S4G9</accession>
<dbReference type="EMBL" id="JBHLTM010000026">
    <property type="protein sequence ID" value="MFC0684135.1"/>
    <property type="molecule type" value="Genomic_DNA"/>
</dbReference>
<keyword evidence="3" id="KW-1185">Reference proteome</keyword>
<dbReference type="Pfam" id="PF13480">
    <property type="entry name" value="Acetyltransf_6"/>
    <property type="match status" value="1"/>
</dbReference>
<protein>
    <submittedName>
        <fullName evidence="2">GNAT family N-acetyltransferase</fullName>
    </submittedName>
</protein>
<dbReference type="InterPro" id="IPR016181">
    <property type="entry name" value="Acyl_CoA_acyltransferase"/>
</dbReference>
<comment type="caution">
    <text evidence="2">The sequence shown here is derived from an EMBL/GenBank/DDBJ whole genome shotgun (WGS) entry which is preliminary data.</text>
</comment>
<proteinExistence type="predicted"/>
<feature type="domain" description="BioF2-like acetyltransferase" evidence="1">
    <location>
        <begin position="188"/>
        <end position="332"/>
    </location>
</feature>
<dbReference type="Gene3D" id="3.40.630.30">
    <property type="match status" value="1"/>
</dbReference>
<sequence>MRHDASVAEGVGEALLGALSGLARSVDGVRSRQVSGVAEEDWRALERHARLPSQLLAFHEALRVTMLAGRVGLLARVRDHGRTVALLPLCRRRGWMARWHAAGERQVYEPVDALYRDEAAVAALGRELARLRRPLRLERIPEDSLLIGSLRAAMKGRGVLVIRPATGCPTIAIDPGGGDPEARFNAGRRSDFRRARRKADAEGAVTFELHAPSREQFGTLFDEAMEIERRGWKGDAGTALACDPVKAAFFRDFLGRASEEGACRIAFMRIDGKAVATQLAVEFQQRYWLFKIGFDRAFSRVSPGNLLMLHALGDATARGLLGIELLGEVEPWIIEGWTRDAIACLRLQTYPFNLHGLAALVAEAGNWLWQRRPRRRVPA</sequence>
<dbReference type="Proteomes" id="UP001589858">
    <property type="component" value="Unassembled WGS sequence"/>
</dbReference>
<dbReference type="InterPro" id="IPR038740">
    <property type="entry name" value="BioF2-like_GNAT_dom"/>
</dbReference>
<evidence type="ECO:0000313" key="3">
    <source>
        <dbReference type="Proteomes" id="UP001589858"/>
    </source>
</evidence>
<reference evidence="2 3" key="1">
    <citation type="submission" date="2024-09" db="EMBL/GenBank/DDBJ databases">
        <authorList>
            <person name="Sun Q."/>
            <person name="Mori K."/>
        </authorList>
    </citation>
    <scope>NUCLEOTIDE SEQUENCE [LARGE SCALE GENOMIC DNA]</scope>
    <source>
        <strain evidence="2 3">CICC 11035S</strain>
    </source>
</reference>